<dbReference type="PANTHER" id="PTHR45228">
    <property type="entry name" value="CYCLIC DI-GMP PHOSPHODIESTERASE TM_0186-RELATED"/>
    <property type="match status" value="1"/>
</dbReference>
<proteinExistence type="predicted"/>
<reference evidence="2 3" key="1">
    <citation type="journal article" date="2019" name="Nat. Med.">
        <title>A library of human gut bacterial isolates paired with longitudinal multiomics data enables mechanistic microbiome research.</title>
        <authorList>
            <person name="Poyet M."/>
            <person name="Groussin M."/>
            <person name="Gibbons S.M."/>
            <person name="Avila-Pacheco J."/>
            <person name="Jiang X."/>
            <person name="Kearney S.M."/>
            <person name="Perrotta A.R."/>
            <person name="Berdy B."/>
            <person name="Zhao S."/>
            <person name="Lieberman T.D."/>
            <person name="Swanson P.K."/>
            <person name="Smith M."/>
            <person name="Roesemann S."/>
            <person name="Alexander J.E."/>
            <person name="Rich S.A."/>
            <person name="Livny J."/>
            <person name="Vlamakis H."/>
            <person name="Clish C."/>
            <person name="Bullock K."/>
            <person name="Deik A."/>
            <person name="Scott J."/>
            <person name="Pierce K.A."/>
            <person name="Xavier R.J."/>
            <person name="Alm E.J."/>
        </authorList>
    </citation>
    <scope>NUCLEOTIDE SEQUENCE [LARGE SCALE GENOMIC DNA]</scope>
    <source>
        <strain evidence="2 3">BIOML-A5</strain>
    </source>
</reference>
<name>A0A6I2RGW8_FLAPL</name>
<dbReference type="InterPro" id="IPR037522">
    <property type="entry name" value="HD_GYP_dom"/>
</dbReference>
<evidence type="ECO:0000313" key="3">
    <source>
        <dbReference type="Proteomes" id="UP000429811"/>
    </source>
</evidence>
<accession>A0A6I2RGW8</accession>
<sequence>MEILMEQDFSFLLTHFAQNYTAFHTRHFCELTYAMLYACWYKDLLGDFTDLDLPFLAVAASLHDIGKSALAPAIVESKEPLSPMERKVIQAHTSLGALMLGSIDLPLFQESRVCRFGYEICLHHHERWDGGGYPDGLKGDQIPPYVQAVSLADAYDALRVARSYRPALPHQEAVKLIQSGGCGAFSPKILDRFCSIIDNVNEELYVEKDTSR</sequence>
<dbReference type="PROSITE" id="PS51832">
    <property type="entry name" value="HD_GYP"/>
    <property type="match status" value="1"/>
</dbReference>
<dbReference type="CDD" id="cd00077">
    <property type="entry name" value="HDc"/>
    <property type="match status" value="1"/>
</dbReference>
<dbReference type="EMBL" id="WKPO01000025">
    <property type="protein sequence ID" value="MSB50101.1"/>
    <property type="molecule type" value="Genomic_DNA"/>
</dbReference>
<gene>
    <name evidence="2" type="ORF">GKE90_15575</name>
</gene>
<dbReference type="PANTHER" id="PTHR45228:SF8">
    <property type="entry name" value="TWO-COMPONENT RESPONSE REGULATOR-RELATED"/>
    <property type="match status" value="1"/>
</dbReference>
<organism evidence="2 3">
    <name type="scientific">Flavonifractor plautii</name>
    <name type="common">Fusobacterium plautii</name>
    <dbReference type="NCBI Taxonomy" id="292800"/>
    <lineage>
        <taxon>Bacteria</taxon>
        <taxon>Bacillati</taxon>
        <taxon>Bacillota</taxon>
        <taxon>Clostridia</taxon>
        <taxon>Eubacteriales</taxon>
        <taxon>Oscillospiraceae</taxon>
        <taxon>Flavonifractor</taxon>
    </lineage>
</organism>
<evidence type="ECO:0000313" key="2">
    <source>
        <dbReference type="EMBL" id="MSB50101.1"/>
    </source>
</evidence>
<dbReference type="Pfam" id="PF13487">
    <property type="entry name" value="HD_5"/>
    <property type="match status" value="1"/>
</dbReference>
<feature type="domain" description="HD-GYP" evidence="1">
    <location>
        <begin position="5"/>
        <end position="209"/>
    </location>
</feature>
<dbReference type="InterPro" id="IPR052020">
    <property type="entry name" value="Cyclic_di-GMP/3'3'-cGAMP_PDE"/>
</dbReference>
<dbReference type="SUPFAM" id="SSF109604">
    <property type="entry name" value="HD-domain/PDEase-like"/>
    <property type="match status" value="1"/>
</dbReference>
<dbReference type="InterPro" id="IPR003607">
    <property type="entry name" value="HD/PDEase_dom"/>
</dbReference>
<dbReference type="Proteomes" id="UP000429811">
    <property type="component" value="Unassembled WGS sequence"/>
</dbReference>
<protein>
    <submittedName>
        <fullName evidence="2">HD domain-containing protein</fullName>
    </submittedName>
</protein>
<evidence type="ECO:0000259" key="1">
    <source>
        <dbReference type="PROSITE" id="PS51832"/>
    </source>
</evidence>
<dbReference type="AlphaFoldDB" id="A0A6I2RGW8"/>
<comment type="caution">
    <text evidence="2">The sequence shown here is derived from an EMBL/GenBank/DDBJ whole genome shotgun (WGS) entry which is preliminary data.</text>
</comment>
<dbReference type="Gene3D" id="1.10.3210.10">
    <property type="entry name" value="Hypothetical protein af1432"/>
    <property type="match status" value="1"/>
</dbReference>